<dbReference type="RefSeq" id="WP_095065651.1">
    <property type="nucleotide sequence ID" value="NZ_LT906470.1"/>
</dbReference>
<dbReference type="Proteomes" id="UP000214973">
    <property type="component" value="Chromosome 1"/>
</dbReference>
<comment type="similarity">
    <text evidence="1">Belongs to the GppA/Ppx family.</text>
</comment>
<dbReference type="SUPFAM" id="SSF109604">
    <property type="entry name" value="HD-domain/PDEase-like"/>
    <property type="match status" value="1"/>
</dbReference>
<name>A0A239YQM4_9FIRM</name>
<sequence length="521" mass="60118">MTLPKVLRYAVLHVGSSSMSITILEYKGIDDVRLIDYAAREVTFGEELFQTSRLSFKTIEEICHILKGYKQLMADYGVSRSRLYGTTVIREAVNRRSILDQIFIQTGMRVEVIDMPKEVYYKYALLYYEMTRHYKLADPSKATLFLDITSGGVGLTVWRGESLLFQRNMHSGSLRVMESFNRNQRSSTSFPMAITEYLHRMIGPLREELQTFNINSVILSGDEAQYMARLMGYETHQAEMITCEPERFKGLIQSFDGVTATKLMNRYKLAEYKANILMPTMILFNEIITAIEPRTLIFSSFSFSQGISWFYGVEAENNPFMYQLREQNAQLARAVAARYHTDAVHDREVERFSLLFCNALRHKGLPERWGYLCRIATILCSVGKFVSLRNHGEHAYHIVMGTDIFGLSEAEKQVVANVVYYHYKGTPCDDDPYFKELTELQKIQVTKLVAIIRVACALDAGSNQKITEVSLEERDNVLYVFCRTDEDISLEWWTFNRDSEYFTEIFGMEVMLVKGGVRHVQ</sequence>
<proteinExistence type="inferred from homology"/>
<dbReference type="Gene3D" id="3.30.420.40">
    <property type="match status" value="1"/>
</dbReference>
<evidence type="ECO:0000313" key="4">
    <source>
        <dbReference type="EMBL" id="SNV61062.1"/>
    </source>
</evidence>
<dbReference type="PANTHER" id="PTHR30005:SF0">
    <property type="entry name" value="RETROGRADE REGULATION PROTEIN 2"/>
    <property type="match status" value="1"/>
</dbReference>
<dbReference type="Pfam" id="PF02541">
    <property type="entry name" value="Ppx-GppA"/>
    <property type="match status" value="1"/>
</dbReference>
<dbReference type="InterPro" id="IPR003695">
    <property type="entry name" value="Ppx_GppA_N"/>
</dbReference>
<evidence type="ECO:0000259" key="3">
    <source>
        <dbReference type="Pfam" id="PF21447"/>
    </source>
</evidence>
<evidence type="ECO:0000256" key="1">
    <source>
        <dbReference type="ARBA" id="ARBA00007125"/>
    </source>
</evidence>
<feature type="domain" description="Ppx/GppA phosphatase N-terminal" evidence="2">
    <location>
        <begin position="38"/>
        <end position="306"/>
    </location>
</feature>
<gene>
    <name evidence="4" type="primary">ppx_2</name>
    <name evidence="4" type="ORF">SAMEA44547418_00640</name>
</gene>
<accession>A0A239YQM4</accession>
<keyword evidence="5" id="KW-1185">Reference proteome</keyword>
<dbReference type="PANTHER" id="PTHR30005">
    <property type="entry name" value="EXOPOLYPHOSPHATASE"/>
    <property type="match status" value="1"/>
</dbReference>
<dbReference type="AlphaFoldDB" id="A0A239YQM4"/>
<protein>
    <submittedName>
        <fullName evidence="4">Exopolyphosphatase</fullName>
        <ecNumber evidence="4">3.6.1.11</ecNumber>
    </submittedName>
</protein>
<dbReference type="Gene3D" id="3.30.420.150">
    <property type="entry name" value="Exopolyphosphatase. Domain 2"/>
    <property type="match status" value="1"/>
</dbReference>
<dbReference type="SUPFAM" id="SSF53067">
    <property type="entry name" value="Actin-like ATPase domain"/>
    <property type="match status" value="2"/>
</dbReference>
<dbReference type="Gene3D" id="1.10.3210.10">
    <property type="entry name" value="Hypothetical protein af1432"/>
    <property type="match status" value="1"/>
</dbReference>
<dbReference type="InterPro" id="IPR043129">
    <property type="entry name" value="ATPase_NBD"/>
</dbReference>
<reference evidence="4 5" key="1">
    <citation type="submission" date="2017-06" db="EMBL/GenBank/DDBJ databases">
        <authorList>
            <consortium name="Pathogen Informatics"/>
        </authorList>
    </citation>
    <scope>NUCLEOTIDE SEQUENCE [LARGE SCALE GENOMIC DNA]</scope>
    <source>
        <strain evidence="4 5">NCTC12018</strain>
    </source>
</reference>
<dbReference type="InterPro" id="IPR050273">
    <property type="entry name" value="GppA/Ppx_hydrolase"/>
</dbReference>
<dbReference type="KEGG" id="vrm:44547418_00640"/>
<evidence type="ECO:0000313" key="5">
    <source>
        <dbReference type="Proteomes" id="UP000214973"/>
    </source>
</evidence>
<keyword evidence="4" id="KW-0378">Hydrolase</keyword>
<evidence type="ECO:0000259" key="2">
    <source>
        <dbReference type="Pfam" id="PF02541"/>
    </source>
</evidence>
<dbReference type="GO" id="GO:0004309">
    <property type="term" value="F:exopolyphosphatase activity"/>
    <property type="evidence" value="ECO:0007669"/>
    <property type="project" value="UniProtKB-EC"/>
</dbReference>
<organism evidence="4 5">
    <name type="scientific">Veillonella rodentium</name>
    <dbReference type="NCBI Taxonomy" id="248315"/>
    <lineage>
        <taxon>Bacteria</taxon>
        <taxon>Bacillati</taxon>
        <taxon>Bacillota</taxon>
        <taxon>Negativicutes</taxon>
        <taxon>Veillonellales</taxon>
        <taxon>Veillonellaceae</taxon>
        <taxon>Veillonella</taxon>
    </lineage>
</organism>
<dbReference type="EC" id="3.6.1.11" evidence="4"/>
<dbReference type="EMBL" id="LT906470">
    <property type="protein sequence ID" value="SNV61062.1"/>
    <property type="molecule type" value="Genomic_DNA"/>
</dbReference>
<feature type="domain" description="Ppx/GppA phosphatase C-terminal" evidence="3">
    <location>
        <begin position="333"/>
        <end position="472"/>
    </location>
</feature>
<dbReference type="Pfam" id="PF21447">
    <property type="entry name" value="Ppx-GppA_III"/>
    <property type="match status" value="1"/>
</dbReference>
<dbReference type="InterPro" id="IPR048950">
    <property type="entry name" value="Ppx_GppA_C"/>
</dbReference>